<dbReference type="RefSeq" id="WP_089759716.1">
    <property type="nucleotide sequence ID" value="NZ_FNGO01000009.1"/>
</dbReference>
<dbReference type="Proteomes" id="UP000199476">
    <property type="component" value="Unassembled WGS sequence"/>
</dbReference>
<dbReference type="STRING" id="321763.SAMN04488692_1091"/>
<evidence type="ECO:0000313" key="5">
    <source>
        <dbReference type="EMBL" id="SDL77308.1"/>
    </source>
</evidence>
<dbReference type="PANTHER" id="PTHR30290">
    <property type="entry name" value="PERIPLASMIC BINDING COMPONENT OF ABC TRANSPORTER"/>
    <property type="match status" value="1"/>
</dbReference>
<keyword evidence="6" id="KW-1185">Reference proteome</keyword>
<accession>A0A1G9MSQ9</accession>
<organism evidence="5 6">
    <name type="scientific">Halarsenatibacter silvermanii</name>
    <dbReference type="NCBI Taxonomy" id="321763"/>
    <lineage>
        <taxon>Bacteria</taxon>
        <taxon>Bacillati</taxon>
        <taxon>Bacillota</taxon>
        <taxon>Clostridia</taxon>
        <taxon>Halanaerobiales</taxon>
        <taxon>Halarsenatibacteraceae</taxon>
        <taxon>Halarsenatibacter</taxon>
    </lineage>
</organism>
<evidence type="ECO:0000313" key="6">
    <source>
        <dbReference type="Proteomes" id="UP000199476"/>
    </source>
</evidence>
<dbReference type="AlphaFoldDB" id="A0A1G9MSQ9"/>
<dbReference type="Gene3D" id="3.40.190.10">
    <property type="entry name" value="Periplasmic binding protein-like II"/>
    <property type="match status" value="1"/>
</dbReference>
<dbReference type="OrthoDB" id="137511at2"/>
<reference evidence="5 6" key="1">
    <citation type="submission" date="2016-10" db="EMBL/GenBank/DDBJ databases">
        <authorList>
            <person name="de Groot N.N."/>
        </authorList>
    </citation>
    <scope>NUCLEOTIDE SEQUENCE [LARGE SCALE GENOMIC DNA]</scope>
    <source>
        <strain evidence="5 6">SLAS-1</strain>
    </source>
</reference>
<evidence type="ECO:0000256" key="3">
    <source>
        <dbReference type="ARBA" id="ARBA00022729"/>
    </source>
</evidence>
<proteinExistence type="inferred from homology"/>
<keyword evidence="2" id="KW-0813">Transport</keyword>
<dbReference type="Pfam" id="PF00496">
    <property type="entry name" value="SBP_bac_5"/>
    <property type="match status" value="1"/>
</dbReference>
<keyword evidence="3" id="KW-0732">Signal</keyword>
<comment type="similarity">
    <text evidence="1">Belongs to the bacterial solute-binding protein 5 family.</text>
</comment>
<dbReference type="InterPro" id="IPR000914">
    <property type="entry name" value="SBP_5_dom"/>
</dbReference>
<dbReference type="InterPro" id="IPR039424">
    <property type="entry name" value="SBP_5"/>
</dbReference>
<dbReference type="InterPro" id="IPR030678">
    <property type="entry name" value="Peptide/Ni-bd"/>
</dbReference>
<dbReference type="GO" id="GO:0015833">
    <property type="term" value="P:peptide transport"/>
    <property type="evidence" value="ECO:0007669"/>
    <property type="project" value="TreeGrafter"/>
</dbReference>
<dbReference type="GO" id="GO:0042597">
    <property type="term" value="C:periplasmic space"/>
    <property type="evidence" value="ECO:0007669"/>
    <property type="project" value="UniProtKB-ARBA"/>
</dbReference>
<dbReference type="GO" id="GO:1904680">
    <property type="term" value="F:peptide transmembrane transporter activity"/>
    <property type="evidence" value="ECO:0007669"/>
    <property type="project" value="TreeGrafter"/>
</dbReference>
<feature type="domain" description="Solute-binding protein family 5" evidence="4">
    <location>
        <begin position="92"/>
        <end position="448"/>
    </location>
</feature>
<dbReference type="SUPFAM" id="SSF53850">
    <property type="entry name" value="Periplasmic binding protein-like II"/>
    <property type="match status" value="1"/>
</dbReference>
<name>A0A1G9MSQ9_9FIRM</name>
<dbReference type="GO" id="GO:0043190">
    <property type="term" value="C:ATP-binding cassette (ABC) transporter complex"/>
    <property type="evidence" value="ECO:0007669"/>
    <property type="project" value="InterPro"/>
</dbReference>
<dbReference type="Gene3D" id="3.90.76.10">
    <property type="entry name" value="Dipeptide-binding Protein, Domain 1"/>
    <property type="match status" value="1"/>
</dbReference>
<dbReference type="EMBL" id="FNGO01000009">
    <property type="protein sequence ID" value="SDL77308.1"/>
    <property type="molecule type" value="Genomic_DNA"/>
</dbReference>
<dbReference type="PIRSF" id="PIRSF002741">
    <property type="entry name" value="MppA"/>
    <property type="match status" value="1"/>
</dbReference>
<sequence length="532" mass="59753">MSSPFNSGRTKRKNDIGRSFLILGFLILAAALLFNPSLPQTAPTAEAAEQELTIAFGVDPDTLDPAEAVTSPANMVSLHVQEALFERTPEGEIEPLLARDYQVLEEGQEYEITLREGIEFHDGTYFDAGAVKYNLERIIEEEGPNAFLIDRLDEIEIMDDYRLRLRTEEPFAPLITNLANQAIAMNSPAALEEYGEDISSNPVGTGPFVFSEWSPGEEIILERNENYRGEIPELERLNFEIVPEDSARVIMVETGEADAIMGVPPQDRDRLVELEKVEVVEIPSMRTMFTGFNTQREPFDDPQVRRALNYAVDSEAIVSQLLNGVGIPSQAPIATSVFGHSEEDIYSHDPDRAEEMLAEVGYEDGFSANLYHPVGRYMEDEIIAQAIQSQLAEIGVEVELITMEWTTLLETISQPPKEAEHDMYLLGFSSGTGDADYSLYSLFHSSQWPPAGNAFSYYENEELDELLEKARLVSDPAERENVYADANQLIWQEAPWIFLHSEVQLNAARENVEGLIHYPEEYISARDARIVE</sequence>
<evidence type="ECO:0000256" key="1">
    <source>
        <dbReference type="ARBA" id="ARBA00005695"/>
    </source>
</evidence>
<dbReference type="Gene3D" id="3.10.105.10">
    <property type="entry name" value="Dipeptide-binding Protein, Domain 3"/>
    <property type="match status" value="1"/>
</dbReference>
<evidence type="ECO:0000259" key="4">
    <source>
        <dbReference type="Pfam" id="PF00496"/>
    </source>
</evidence>
<protein>
    <submittedName>
        <fullName evidence="5">Peptide/nickel transport system substrate-binding protein</fullName>
    </submittedName>
</protein>
<evidence type="ECO:0000256" key="2">
    <source>
        <dbReference type="ARBA" id="ARBA00022448"/>
    </source>
</evidence>
<dbReference type="PANTHER" id="PTHR30290:SF9">
    <property type="entry name" value="OLIGOPEPTIDE-BINDING PROTEIN APPA"/>
    <property type="match status" value="1"/>
</dbReference>
<gene>
    <name evidence="5" type="ORF">SAMN04488692_1091</name>
</gene>